<protein>
    <submittedName>
        <fullName evidence="2">Uncharacterized protein</fullName>
    </submittedName>
</protein>
<dbReference type="OrthoDB" id="250175at2759"/>
<evidence type="ECO:0000313" key="2">
    <source>
        <dbReference type="EMBL" id="OXV11851.1"/>
    </source>
</evidence>
<keyword evidence="1" id="KW-0812">Transmembrane</keyword>
<keyword evidence="1" id="KW-1133">Transmembrane helix</keyword>
<evidence type="ECO:0000256" key="1">
    <source>
        <dbReference type="SAM" id="Phobius"/>
    </source>
</evidence>
<proteinExistence type="predicted"/>
<evidence type="ECO:0000313" key="3">
    <source>
        <dbReference type="Proteomes" id="UP000243515"/>
    </source>
</evidence>
<accession>A0A232M631</accession>
<name>A0A232M631_9EURO</name>
<keyword evidence="1" id="KW-0472">Membrane</keyword>
<comment type="caution">
    <text evidence="2">The sequence shown here is derived from an EMBL/GenBank/DDBJ whole genome shotgun (WGS) entry which is preliminary data.</text>
</comment>
<organism evidence="2 3">
    <name type="scientific">Elaphomyces granulatus</name>
    <dbReference type="NCBI Taxonomy" id="519963"/>
    <lineage>
        <taxon>Eukaryota</taxon>
        <taxon>Fungi</taxon>
        <taxon>Dikarya</taxon>
        <taxon>Ascomycota</taxon>
        <taxon>Pezizomycotina</taxon>
        <taxon>Eurotiomycetes</taxon>
        <taxon>Eurotiomycetidae</taxon>
        <taxon>Eurotiales</taxon>
        <taxon>Elaphomycetaceae</taxon>
        <taxon>Elaphomyces</taxon>
    </lineage>
</organism>
<gene>
    <name evidence="2" type="ORF">Egran_00389</name>
</gene>
<feature type="transmembrane region" description="Helical" evidence="1">
    <location>
        <begin position="114"/>
        <end position="136"/>
    </location>
</feature>
<dbReference type="Proteomes" id="UP000243515">
    <property type="component" value="Unassembled WGS sequence"/>
</dbReference>
<dbReference type="SUPFAM" id="SSF81901">
    <property type="entry name" value="HCP-like"/>
    <property type="match status" value="1"/>
</dbReference>
<dbReference type="Gene3D" id="1.25.40.10">
    <property type="entry name" value="Tetratricopeptide repeat domain"/>
    <property type="match status" value="1"/>
</dbReference>
<dbReference type="InterPro" id="IPR011990">
    <property type="entry name" value="TPR-like_helical_dom_sf"/>
</dbReference>
<reference evidence="2 3" key="1">
    <citation type="journal article" date="2015" name="Environ. Microbiol.">
        <title>Metagenome sequence of Elaphomyces granulatus from sporocarp tissue reveals Ascomycota ectomycorrhizal fingerprints of genome expansion and a Proteobacteria-rich microbiome.</title>
        <authorList>
            <person name="Quandt C.A."/>
            <person name="Kohler A."/>
            <person name="Hesse C.N."/>
            <person name="Sharpton T.J."/>
            <person name="Martin F."/>
            <person name="Spatafora J.W."/>
        </authorList>
    </citation>
    <scope>NUCLEOTIDE SEQUENCE [LARGE SCALE GENOMIC DNA]</scope>
    <source>
        <strain evidence="2 3">OSC145934</strain>
    </source>
</reference>
<dbReference type="EMBL" id="NPHW01002261">
    <property type="protein sequence ID" value="OXV11851.1"/>
    <property type="molecule type" value="Genomic_DNA"/>
</dbReference>
<sequence>MRRYRKSFSSRRSPTARSLESMRTKRLDRYLDERSIEAASTIFSIYGETLFFSARASTFIPNNISFRTFSRLAKRILEEVNNGPPSSQAAMRISIDVDLVFGVAQILEKIDERILIWAAHATSAAGASLPTMFLVVKHLRSVTFPLPTKNLDLVEQWAIHDQDPRAIALHSKVLGKREQYQEALVLLEKVMEWTYPTRLQPSTFEDVTLGGLLEPPWQLFAWLKESIGDQKATNAMLEMAALEYHDPKALVDYAHLMRVQGNTAMYEECMNKAATAGNPEACRKLANFYLLTYLGRLPSQQSEDKSFRARISRFFGQSRTPEDYRKLAVNWYELAFAHGSNKAALILAILLREAGHLELGLEYLRHAEEGRRFPKLIAQLKKNWENDDVQFSVPDQLLDI</sequence>
<dbReference type="AlphaFoldDB" id="A0A232M631"/>
<keyword evidence="3" id="KW-1185">Reference proteome</keyword>